<sequence length="173" mass="18834">MTRKILIALCVLFVMPVFVITGCDEVQENLSPKSSFIADFSCEYRKMNITGKLSASGKKLINISFDSPNTVSGLSVTYKGSDLEISRENMICSADEAYIPESSFPNITKEILYGIADGRAIFEGKCEDVCTYRLDSAFGKAVVSTNSKGCISKISVDGEDYEMVLSDVKDANG</sequence>
<dbReference type="EMBL" id="NNSR01000046">
    <property type="protein sequence ID" value="PKD30602.1"/>
    <property type="molecule type" value="Genomic_DNA"/>
</dbReference>
<name>A0A2N0UUB6_9FIRM</name>
<dbReference type="Proteomes" id="UP000233425">
    <property type="component" value="Unassembled WGS sequence"/>
</dbReference>
<accession>A0A2N0UUB6</accession>
<organism evidence="1 2">
    <name type="scientific">Ruminococcus bromii</name>
    <dbReference type="NCBI Taxonomy" id="40518"/>
    <lineage>
        <taxon>Bacteria</taxon>
        <taxon>Bacillati</taxon>
        <taxon>Bacillota</taxon>
        <taxon>Clostridia</taxon>
        <taxon>Eubacteriales</taxon>
        <taxon>Oscillospiraceae</taxon>
        <taxon>Ruminococcus</taxon>
    </lineage>
</organism>
<dbReference type="RefSeq" id="WP_101029060.1">
    <property type="nucleotide sequence ID" value="NZ_CABMMZ010000046.1"/>
</dbReference>
<evidence type="ECO:0000313" key="1">
    <source>
        <dbReference type="EMBL" id="PKD30602.1"/>
    </source>
</evidence>
<keyword evidence="2" id="KW-1185">Reference proteome</keyword>
<evidence type="ECO:0000313" key="2">
    <source>
        <dbReference type="Proteomes" id="UP000233425"/>
    </source>
</evidence>
<comment type="caution">
    <text evidence="1">The sequence shown here is derived from an EMBL/GenBank/DDBJ whole genome shotgun (WGS) entry which is preliminary data.</text>
</comment>
<gene>
    <name evidence="1" type="ORF">RBATCC27255_01049</name>
</gene>
<evidence type="ECO:0008006" key="3">
    <source>
        <dbReference type="Google" id="ProtNLM"/>
    </source>
</evidence>
<reference evidence="1" key="1">
    <citation type="journal article" date="2018" name="Environ. Microbiol.">
        <title>Sporulation capability and amylosome conservation among diverse human colonic and rumen isolates of the keystone starch-degrader Ruminococcus bromii.</title>
        <authorList>
            <person name="Mukhopadhya I."/>
            <person name="Morais S."/>
            <person name="Laverde-Gomez J."/>
            <person name="Sheridan P.O."/>
            <person name="Walker A.W."/>
            <person name="Kelly W."/>
            <person name="Klieve A.V."/>
            <person name="Ouwerkerk D."/>
            <person name="Duncan S.H."/>
            <person name="Louis P."/>
            <person name="Koropatkin N."/>
            <person name="Cockburn D."/>
            <person name="Kibler R."/>
            <person name="Cooper P.J."/>
            <person name="Sandoval C."/>
            <person name="Crost E."/>
            <person name="Juge N."/>
            <person name="Bayer E.A."/>
            <person name="Flint H.J."/>
        </authorList>
    </citation>
    <scope>NUCLEOTIDE SEQUENCE [LARGE SCALE GENOMIC DNA]</scope>
    <source>
        <strain evidence="1">ATCC 27255</strain>
    </source>
</reference>
<proteinExistence type="predicted"/>
<protein>
    <recommendedName>
        <fullName evidence="3">Lipoprotein</fullName>
    </recommendedName>
</protein>
<dbReference type="PROSITE" id="PS51257">
    <property type="entry name" value="PROKAR_LIPOPROTEIN"/>
    <property type="match status" value="1"/>
</dbReference>
<dbReference type="AlphaFoldDB" id="A0A2N0UUB6"/>